<dbReference type="Proteomes" id="UP001362999">
    <property type="component" value="Unassembled WGS sequence"/>
</dbReference>
<dbReference type="GO" id="GO:0016787">
    <property type="term" value="F:hydrolase activity"/>
    <property type="evidence" value="ECO:0007669"/>
    <property type="project" value="InterPro"/>
</dbReference>
<reference evidence="2 3" key="1">
    <citation type="journal article" date="2024" name="J Genomics">
        <title>Draft genome sequencing and assembly of Favolaschia claudopus CIRM-BRFM 2984 isolated from oak limbs.</title>
        <authorList>
            <person name="Navarro D."/>
            <person name="Drula E."/>
            <person name="Chaduli D."/>
            <person name="Cazenave R."/>
            <person name="Ahrendt S."/>
            <person name="Wang J."/>
            <person name="Lipzen A."/>
            <person name="Daum C."/>
            <person name="Barry K."/>
            <person name="Grigoriev I.V."/>
            <person name="Favel A."/>
            <person name="Rosso M.N."/>
            <person name="Martin F."/>
        </authorList>
    </citation>
    <scope>NUCLEOTIDE SEQUENCE [LARGE SCALE GENOMIC DNA]</scope>
    <source>
        <strain evidence="2 3">CIRM-BRFM 2984</strain>
    </source>
</reference>
<dbReference type="PANTHER" id="PTHR17630">
    <property type="entry name" value="DIENELACTONE HYDROLASE"/>
    <property type="match status" value="1"/>
</dbReference>
<keyword evidence="3" id="KW-1185">Reference proteome</keyword>
<dbReference type="AlphaFoldDB" id="A0AAW0DBN7"/>
<feature type="domain" description="Dienelactone hydrolase" evidence="1">
    <location>
        <begin position="122"/>
        <end position="260"/>
    </location>
</feature>
<dbReference type="Gene3D" id="3.40.50.1820">
    <property type="entry name" value="alpha/beta hydrolase"/>
    <property type="match status" value="1"/>
</dbReference>
<evidence type="ECO:0000313" key="2">
    <source>
        <dbReference type="EMBL" id="KAK7048323.1"/>
    </source>
</evidence>
<dbReference type="SUPFAM" id="SSF53474">
    <property type="entry name" value="alpha/beta-Hydrolases"/>
    <property type="match status" value="1"/>
</dbReference>
<dbReference type="InterPro" id="IPR002925">
    <property type="entry name" value="Dienelactn_hydro"/>
</dbReference>
<organism evidence="2 3">
    <name type="scientific">Favolaschia claudopus</name>
    <dbReference type="NCBI Taxonomy" id="2862362"/>
    <lineage>
        <taxon>Eukaryota</taxon>
        <taxon>Fungi</taxon>
        <taxon>Dikarya</taxon>
        <taxon>Basidiomycota</taxon>
        <taxon>Agaricomycotina</taxon>
        <taxon>Agaricomycetes</taxon>
        <taxon>Agaricomycetidae</taxon>
        <taxon>Agaricales</taxon>
        <taxon>Marasmiineae</taxon>
        <taxon>Mycenaceae</taxon>
        <taxon>Favolaschia</taxon>
    </lineage>
</organism>
<dbReference type="PANTHER" id="PTHR17630:SF87">
    <property type="entry name" value="DIENELACTONE HYDROLASE DOMAIN-CONTAINING PROTEIN"/>
    <property type="match status" value="1"/>
</dbReference>
<dbReference type="InterPro" id="IPR029058">
    <property type="entry name" value="AB_hydrolase_fold"/>
</dbReference>
<evidence type="ECO:0000259" key="1">
    <source>
        <dbReference type="Pfam" id="PF01738"/>
    </source>
</evidence>
<proteinExistence type="predicted"/>
<dbReference type="EMBL" id="JAWWNJ010000009">
    <property type="protein sequence ID" value="KAK7048323.1"/>
    <property type="molecule type" value="Genomic_DNA"/>
</dbReference>
<name>A0AAW0DBN7_9AGAR</name>
<comment type="caution">
    <text evidence="2">The sequence shown here is derived from an EMBL/GenBank/DDBJ whole genome shotgun (WGS) entry which is preliminary data.</text>
</comment>
<gene>
    <name evidence="2" type="ORF">R3P38DRAFT_2868664</name>
</gene>
<accession>A0AAW0DBN7</accession>
<sequence length="322" mass="35405">MSCPDCFTGSVLEGTPTGVISDIDSAYFASGSPDGNSNTKRNDYRLKLNNPKIIADQFALHLKCDVWVPDFFQGHPPVNEFQMKSLPDRAGKKLGVFGLLRTIAVALPSIPSFISNRGSVVDARVVSFIKKIQEQKKYEKIGVIGYCFGGGIASRVGAATNIFDSIVLAHQETRPTPRLTPSRLAPTAWAQPEEDMGISAERLKKIEELYASRKGKDTYVDYEIQVYKAHGFAARPNFAYPDVKAGFEGAFKQAVEWYNKTIPGQALVAISNSRCTSPLLERPTREHRAAPSSAREFSGFAMEGDQVSGMMRFGPNERSQTP</sequence>
<protein>
    <submittedName>
        <fullName evidence="2">DLH domain-containing protein</fullName>
    </submittedName>
</protein>
<dbReference type="Pfam" id="PF01738">
    <property type="entry name" value="DLH"/>
    <property type="match status" value="1"/>
</dbReference>
<evidence type="ECO:0000313" key="3">
    <source>
        <dbReference type="Proteomes" id="UP001362999"/>
    </source>
</evidence>